<evidence type="ECO:0000256" key="4">
    <source>
        <dbReference type="HAMAP-Rule" id="MF_01341"/>
    </source>
</evidence>
<dbReference type="InterPro" id="IPR001196">
    <property type="entry name" value="Ribosomal_uL15_CS"/>
</dbReference>
<dbReference type="AlphaFoldDB" id="A0A1S9M3T4"/>
<keyword evidence="11" id="KW-1185">Reference proteome</keyword>
<comment type="subunit">
    <text evidence="4">Part of the 50S ribosomal subunit.</text>
</comment>
<evidence type="ECO:0000256" key="2">
    <source>
        <dbReference type="ARBA" id="ARBA00022980"/>
    </source>
</evidence>
<dbReference type="Gene3D" id="3.100.10.10">
    <property type="match status" value="1"/>
</dbReference>
<dbReference type="GO" id="GO:0006412">
    <property type="term" value="P:translation"/>
    <property type="evidence" value="ECO:0007669"/>
    <property type="project" value="UniProtKB-UniRule"/>
</dbReference>
<dbReference type="Pfam" id="PF00828">
    <property type="entry name" value="Ribosomal_L27A"/>
    <property type="match status" value="1"/>
</dbReference>
<reference evidence="8 11" key="2">
    <citation type="journal article" date="2023" name="Int. J. Syst. Evol. Microbiol.">
        <title>The observation of taxonomic boundaries for the 16SrII and 16SrXXV phytoplasmas using genome-based delimitation.</title>
        <authorList>
            <person name="Rodrigues Jardim B."/>
            <person name="Tran-Nguyen L.T.T."/>
            <person name="Gambley C."/>
            <person name="Al-Sadi A.M."/>
            <person name="Al-Subhi A.M."/>
            <person name="Foissac X."/>
            <person name="Salar P."/>
            <person name="Cai H."/>
            <person name="Yang J.Y."/>
            <person name="Davis R."/>
            <person name="Jones L."/>
            <person name="Rodoni B."/>
            <person name="Constable F.E."/>
        </authorList>
    </citation>
    <scope>NUCLEOTIDE SEQUENCE [LARGE SCALE GENOMIC DNA]</scope>
    <source>
        <strain evidence="8">BAWM-OMN-P75</strain>
    </source>
</reference>
<feature type="compositionally biased region" description="Gly residues" evidence="6">
    <location>
        <begin position="20"/>
        <end position="30"/>
    </location>
</feature>
<protein>
    <recommendedName>
        <fullName evidence="4">Large ribosomal subunit protein uL15</fullName>
    </recommendedName>
</protein>
<dbReference type="GO" id="GO:0019843">
    <property type="term" value="F:rRNA binding"/>
    <property type="evidence" value="ECO:0007669"/>
    <property type="project" value="UniProtKB-UniRule"/>
</dbReference>
<dbReference type="HAMAP" id="MF_01341">
    <property type="entry name" value="Ribosomal_uL15"/>
    <property type="match status" value="1"/>
</dbReference>
<comment type="function">
    <text evidence="4">Binds to the 23S rRNA.</text>
</comment>
<dbReference type="Proteomes" id="UP001383392">
    <property type="component" value="Unassembled WGS sequence"/>
</dbReference>
<evidence type="ECO:0000313" key="9">
    <source>
        <dbReference type="EMBL" id="OOP59773.1"/>
    </source>
</evidence>
<comment type="caution">
    <text evidence="9">The sequence shown here is derived from an EMBL/GenBank/DDBJ whole genome shotgun (WGS) entry which is preliminary data.</text>
</comment>
<dbReference type="STRING" id="180978.B2G44_00515"/>
<name>A0A1S9M3T4_9MOLU</name>
<accession>A0A1S9M3T4</accession>
<feature type="region of interest" description="Disordered" evidence="6">
    <location>
        <begin position="1"/>
        <end position="52"/>
    </location>
</feature>
<keyword evidence="3 4" id="KW-0687">Ribonucleoprotein</keyword>
<dbReference type="OrthoDB" id="9810293at2"/>
<keyword evidence="2 4" id="KW-0689">Ribosomal protein</keyword>
<dbReference type="GO" id="GO:0003735">
    <property type="term" value="F:structural constituent of ribosome"/>
    <property type="evidence" value="ECO:0007669"/>
    <property type="project" value="InterPro"/>
</dbReference>
<reference evidence="9 10" key="1">
    <citation type="submission" date="2017-02" db="EMBL/GenBank/DDBJ databases">
        <title>A draft genome of 'Candidatus Phytoplasma aurantifolia' the agent of the witches-broom disease of lime.</title>
        <authorList>
            <person name="Foissac X."/>
            <person name="Carle P."/>
        </authorList>
    </citation>
    <scope>NUCLEOTIDE SEQUENCE [LARGE SCALE GENOMIC DNA]</scope>
    <source>
        <strain evidence="9 10">WBDL</strain>
    </source>
</reference>
<evidence type="ECO:0000256" key="3">
    <source>
        <dbReference type="ARBA" id="ARBA00023274"/>
    </source>
</evidence>
<evidence type="ECO:0000256" key="1">
    <source>
        <dbReference type="ARBA" id="ARBA00007320"/>
    </source>
</evidence>
<sequence length="145" mass="16066">MLNSLKPVHKARKSIKRLGRGPGSGLGKTCGRGHKGQLARSGGKTRAGFEGGQTPFFQRIPKQGFYNVNKKKYSLVNLEDLEIFENDTLITPELLMEHNKIKKNNDLIKILAKGNLTKRLIVQAVKFSKKAKEAIIKSGGKIQVI</sequence>
<dbReference type="InterPro" id="IPR021131">
    <property type="entry name" value="Ribosomal_uL15/eL18"/>
</dbReference>
<feature type="domain" description="Large ribosomal subunit protein uL15/eL18" evidence="7">
    <location>
        <begin position="76"/>
        <end position="142"/>
    </location>
</feature>
<evidence type="ECO:0000313" key="8">
    <source>
        <dbReference type="EMBL" id="MEK0308945.1"/>
    </source>
</evidence>
<gene>
    <name evidence="4 8" type="primary">rplO</name>
    <name evidence="9" type="ORF">B2G44_00515</name>
    <name evidence="8" type="ORF">OC712_00365</name>
</gene>
<dbReference type="SUPFAM" id="SSF52080">
    <property type="entry name" value="Ribosomal proteins L15p and L18e"/>
    <property type="match status" value="1"/>
</dbReference>
<evidence type="ECO:0000313" key="11">
    <source>
        <dbReference type="Proteomes" id="UP001383392"/>
    </source>
</evidence>
<proteinExistence type="inferred from homology"/>
<dbReference type="PROSITE" id="PS00475">
    <property type="entry name" value="RIBOSOMAL_L15"/>
    <property type="match status" value="1"/>
</dbReference>
<dbReference type="EMBL" id="MWKN01000015">
    <property type="protein sequence ID" value="OOP59773.1"/>
    <property type="molecule type" value="Genomic_DNA"/>
</dbReference>
<dbReference type="GO" id="GO:0022625">
    <property type="term" value="C:cytosolic large ribosomal subunit"/>
    <property type="evidence" value="ECO:0007669"/>
    <property type="project" value="TreeGrafter"/>
</dbReference>
<organism evidence="9 10">
    <name type="scientific">Candidatus Phytoplasma citri</name>
    <dbReference type="NCBI Taxonomy" id="180978"/>
    <lineage>
        <taxon>Bacteria</taxon>
        <taxon>Bacillati</taxon>
        <taxon>Mycoplasmatota</taxon>
        <taxon>Mollicutes</taxon>
        <taxon>Acholeplasmatales</taxon>
        <taxon>Acholeplasmataceae</taxon>
        <taxon>Candidatus Phytoplasma</taxon>
        <taxon>16SrII (Peanut WB group)</taxon>
    </lineage>
</organism>
<dbReference type="InterPro" id="IPR030878">
    <property type="entry name" value="Ribosomal_uL15"/>
</dbReference>
<evidence type="ECO:0000256" key="6">
    <source>
        <dbReference type="SAM" id="MobiDB-lite"/>
    </source>
</evidence>
<dbReference type="PANTHER" id="PTHR12934:SF11">
    <property type="entry name" value="LARGE RIBOSOMAL SUBUNIT PROTEIN UL15M"/>
    <property type="match status" value="1"/>
</dbReference>
<comment type="similarity">
    <text evidence="1 4 5">Belongs to the universal ribosomal protein uL15 family.</text>
</comment>
<dbReference type="Proteomes" id="UP000189722">
    <property type="component" value="Unassembled WGS sequence"/>
</dbReference>
<evidence type="ECO:0000256" key="5">
    <source>
        <dbReference type="RuleBase" id="RU003888"/>
    </source>
</evidence>
<dbReference type="NCBIfam" id="TIGR01071">
    <property type="entry name" value="rplO_bact"/>
    <property type="match status" value="1"/>
</dbReference>
<feature type="compositionally biased region" description="Basic residues" evidence="6">
    <location>
        <begin position="7"/>
        <end position="19"/>
    </location>
</feature>
<dbReference type="InterPro" id="IPR036227">
    <property type="entry name" value="Ribosomal_uL15/eL18_sf"/>
</dbReference>
<dbReference type="PANTHER" id="PTHR12934">
    <property type="entry name" value="50S RIBOSOMAL PROTEIN L15"/>
    <property type="match status" value="1"/>
</dbReference>
<dbReference type="RefSeq" id="WP_078122912.1">
    <property type="nucleotide sequence ID" value="NZ_JAOSJG010000002.1"/>
</dbReference>
<evidence type="ECO:0000313" key="10">
    <source>
        <dbReference type="Proteomes" id="UP000189722"/>
    </source>
</evidence>
<keyword evidence="4" id="KW-0694">RNA-binding</keyword>
<keyword evidence="4" id="KW-0699">rRNA-binding</keyword>
<evidence type="ECO:0000259" key="7">
    <source>
        <dbReference type="Pfam" id="PF00828"/>
    </source>
</evidence>
<dbReference type="InterPro" id="IPR005749">
    <property type="entry name" value="Ribosomal_uL15_bac-type"/>
</dbReference>
<dbReference type="EMBL" id="JAOSJG010000002">
    <property type="protein sequence ID" value="MEK0308945.1"/>
    <property type="molecule type" value="Genomic_DNA"/>
</dbReference>